<feature type="chain" id="PRO_5043853267" evidence="3">
    <location>
        <begin position="20"/>
        <end position="716"/>
    </location>
</feature>
<dbReference type="AlphaFoldDB" id="A0AAV2QFP3"/>
<feature type="region of interest" description="Disordered" evidence="2">
    <location>
        <begin position="542"/>
        <end position="607"/>
    </location>
</feature>
<feature type="compositionally biased region" description="Low complexity" evidence="2">
    <location>
        <begin position="61"/>
        <end position="75"/>
    </location>
</feature>
<evidence type="ECO:0000313" key="5">
    <source>
        <dbReference type="Proteomes" id="UP001497623"/>
    </source>
</evidence>
<name>A0AAV2QFP3_MEGNR</name>
<evidence type="ECO:0000256" key="3">
    <source>
        <dbReference type="SAM" id="SignalP"/>
    </source>
</evidence>
<keyword evidence="3" id="KW-0732">Signal</keyword>
<feature type="region of interest" description="Disordered" evidence="2">
    <location>
        <begin position="377"/>
        <end position="425"/>
    </location>
</feature>
<keyword evidence="5" id="KW-1185">Reference proteome</keyword>
<feature type="region of interest" description="Disordered" evidence="2">
    <location>
        <begin position="41"/>
        <end position="137"/>
    </location>
</feature>
<feature type="compositionally biased region" description="Polar residues" evidence="2">
    <location>
        <begin position="104"/>
        <end position="122"/>
    </location>
</feature>
<feature type="compositionally biased region" description="Low complexity" evidence="2">
    <location>
        <begin position="123"/>
        <end position="135"/>
    </location>
</feature>
<dbReference type="InterPro" id="IPR000618">
    <property type="entry name" value="Insect_cuticle"/>
</dbReference>
<evidence type="ECO:0000313" key="4">
    <source>
        <dbReference type="EMBL" id="CAL4084513.1"/>
    </source>
</evidence>
<protein>
    <submittedName>
        <fullName evidence="4">Uncharacterized protein</fullName>
    </submittedName>
</protein>
<accession>A0AAV2QFP3</accession>
<feature type="compositionally biased region" description="Pro residues" evidence="2">
    <location>
        <begin position="575"/>
        <end position="600"/>
    </location>
</feature>
<dbReference type="PROSITE" id="PS51155">
    <property type="entry name" value="CHIT_BIND_RR_2"/>
    <property type="match status" value="1"/>
</dbReference>
<dbReference type="Pfam" id="PF00379">
    <property type="entry name" value="Chitin_bind_4"/>
    <property type="match status" value="1"/>
</dbReference>
<organism evidence="4 5">
    <name type="scientific">Meganyctiphanes norvegica</name>
    <name type="common">Northern krill</name>
    <name type="synonym">Thysanopoda norvegica</name>
    <dbReference type="NCBI Taxonomy" id="48144"/>
    <lineage>
        <taxon>Eukaryota</taxon>
        <taxon>Metazoa</taxon>
        <taxon>Ecdysozoa</taxon>
        <taxon>Arthropoda</taxon>
        <taxon>Crustacea</taxon>
        <taxon>Multicrustacea</taxon>
        <taxon>Malacostraca</taxon>
        <taxon>Eumalacostraca</taxon>
        <taxon>Eucarida</taxon>
        <taxon>Euphausiacea</taxon>
        <taxon>Euphausiidae</taxon>
        <taxon>Meganyctiphanes</taxon>
    </lineage>
</organism>
<proteinExistence type="predicted"/>
<comment type="caution">
    <text evidence="4">The sequence shown here is derived from an EMBL/GenBank/DDBJ whole genome shotgun (WGS) entry which is preliminary data.</text>
</comment>
<dbReference type="Proteomes" id="UP001497623">
    <property type="component" value="Unassembled WGS sequence"/>
</dbReference>
<feature type="compositionally biased region" description="Polar residues" evidence="2">
    <location>
        <begin position="440"/>
        <end position="466"/>
    </location>
</feature>
<feature type="signal peptide" evidence="3">
    <location>
        <begin position="1"/>
        <end position="19"/>
    </location>
</feature>
<feature type="region of interest" description="Disordered" evidence="2">
    <location>
        <begin position="438"/>
        <end position="467"/>
    </location>
</feature>
<gene>
    <name evidence="4" type="ORF">MNOR_LOCUS12440</name>
</gene>
<reference evidence="4 5" key="1">
    <citation type="submission" date="2024-05" db="EMBL/GenBank/DDBJ databases">
        <authorList>
            <person name="Wallberg A."/>
        </authorList>
    </citation>
    <scope>NUCLEOTIDE SEQUENCE [LARGE SCALE GENOMIC DNA]</scope>
</reference>
<sequence>MRLTLSILAVLAVVVAVSGQSTPDRRARFLKLREQARNGDVDAQRILQASRRKRPRPQTGVQSVEPAPAPVSVPARTTFRQPERVEEEPTPAPVRATPVRSRFRPSSRTSAQSTPVRTTAQNTRTSSRTSPQRTRVPIRQRQRVVRPLTPFPEPTTTPAPTTIQEIVTAKPIVFITEAPVFETFAPIETFAPTEQPFTTQARFEPAPTQARFQPAPTQAPRVVIEDPVEAPISRIRTNSRGEQRVVADFEPHRALQNGLEVDQRSETFLGRVRTGVTTEAPVLTINRYSFFDDEGSYVFGYEAADGSFKEERRALNCIVYGKYGYVDPDGVRREFNYQSGNECDPNAVQDPNLIDELAPVNNDQFNVQTAERQLSDAELQEVNFNRRRRPQQPRKPVQESSPRVRPETRRPATRRPAPQRPAPQPEVFEQQFRAEVPEIQAQSTSDRFTTPSSLNPNHRFNQNVPSDNFVEDRKPKLIETQAHRQQQVFKPVPVRPSPQPQVTQAPVQTFVTARPTPKPVTFDFDREFENLFNHFGPVAGVTPRPAPRIPTPVQTTRVTQPQTFKPQTPTFRPITRPPPPPTTRPPPPPTTRHPPPPPTHQPTQQTEGAHQLVFDPSTGGFKTVRTNVHVQAKPPARPQHFQPITSKPFTTFTAATAAPRPRAPAPVGVPLIPQSATRSFNPLPAVPTSGLIIHNQGSSVSTDEFDKFFSQFNLKF</sequence>
<keyword evidence="1" id="KW-0193">Cuticle</keyword>
<dbReference type="GO" id="GO:0042302">
    <property type="term" value="F:structural constituent of cuticle"/>
    <property type="evidence" value="ECO:0007669"/>
    <property type="project" value="UniProtKB-UniRule"/>
</dbReference>
<dbReference type="EMBL" id="CAXKWB010006819">
    <property type="protein sequence ID" value="CAL4084513.1"/>
    <property type="molecule type" value="Genomic_DNA"/>
</dbReference>
<evidence type="ECO:0000256" key="1">
    <source>
        <dbReference type="PROSITE-ProRule" id="PRU00497"/>
    </source>
</evidence>
<evidence type="ECO:0000256" key="2">
    <source>
        <dbReference type="SAM" id="MobiDB-lite"/>
    </source>
</evidence>
<feature type="compositionally biased region" description="Low complexity" evidence="2">
    <location>
        <begin position="551"/>
        <end position="574"/>
    </location>
</feature>